<dbReference type="GO" id="GO:0005975">
    <property type="term" value="P:carbohydrate metabolic process"/>
    <property type="evidence" value="ECO:0007669"/>
    <property type="project" value="InterPro"/>
</dbReference>
<protein>
    <submittedName>
        <fullName evidence="4">Glycosyl hydrolase family 57</fullName>
    </submittedName>
</protein>
<comment type="similarity">
    <text evidence="1">Belongs to the glycosyl hydrolase 57 family.</text>
</comment>
<dbReference type="GO" id="GO:0016787">
    <property type="term" value="F:hydrolase activity"/>
    <property type="evidence" value="ECO:0007669"/>
    <property type="project" value="UniProtKB-KW"/>
</dbReference>
<proteinExistence type="inferred from homology"/>
<organism evidence="4">
    <name type="scientific">Candidatus Kentrum sp. TC</name>
    <dbReference type="NCBI Taxonomy" id="2126339"/>
    <lineage>
        <taxon>Bacteria</taxon>
        <taxon>Pseudomonadati</taxon>
        <taxon>Pseudomonadota</taxon>
        <taxon>Gammaproteobacteria</taxon>
        <taxon>Candidatus Kentrum</taxon>
    </lineage>
</organism>
<evidence type="ECO:0000256" key="2">
    <source>
        <dbReference type="ARBA" id="ARBA00023277"/>
    </source>
</evidence>
<sequence>MRQLEDTGQDRNIFPLLKRAMIDDKLEIVHSGAYSPIFPLLPEREVERQIELDFQYKEENLGLTSKTGIYSPELCHGDSPREIYRIDGLSVFLRSALWSNRIRGGD</sequence>
<evidence type="ECO:0000256" key="1">
    <source>
        <dbReference type="ARBA" id="ARBA00006821"/>
    </source>
</evidence>
<dbReference type="AlphaFoldDB" id="A0A450Z4A9"/>
<accession>A0A450Z4A9</accession>
<keyword evidence="2" id="KW-0119">Carbohydrate metabolism</keyword>
<dbReference type="InterPro" id="IPR011330">
    <property type="entry name" value="Glyco_hydro/deAcase_b/a-brl"/>
</dbReference>
<dbReference type="EMBL" id="CAADFT010000123">
    <property type="protein sequence ID" value="VFK48645.1"/>
    <property type="molecule type" value="Genomic_DNA"/>
</dbReference>
<keyword evidence="4" id="KW-0378">Hydrolase</keyword>
<dbReference type="Pfam" id="PF03065">
    <property type="entry name" value="Glyco_hydro_57"/>
    <property type="match status" value="1"/>
</dbReference>
<dbReference type="SUPFAM" id="SSF88713">
    <property type="entry name" value="Glycoside hydrolase/deacetylase"/>
    <property type="match status" value="1"/>
</dbReference>
<feature type="domain" description="Glycoside hydrolase family 57 N-terminal" evidence="3">
    <location>
        <begin position="10"/>
        <end position="79"/>
    </location>
</feature>
<dbReference type="InterPro" id="IPR004300">
    <property type="entry name" value="Glyco_hydro_57_N"/>
</dbReference>
<gene>
    <name evidence="4" type="ORF">BECKTC1821E_GA0114239_11231</name>
</gene>
<evidence type="ECO:0000259" key="3">
    <source>
        <dbReference type="Pfam" id="PF03065"/>
    </source>
</evidence>
<dbReference type="Gene3D" id="3.20.110.20">
    <property type="match status" value="1"/>
</dbReference>
<reference evidence="4" key="1">
    <citation type="submission" date="2019-02" db="EMBL/GenBank/DDBJ databases">
        <authorList>
            <person name="Gruber-Vodicka R. H."/>
            <person name="Seah K. B. B."/>
        </authorList>
    </citation>
    <scope>NUCLEOTIDE SEQUENCE</scope>
    <source>
        <strain evidence="4">BECK_BZ125</strain>
    </source>
</reference>
<evidence type="ECO:0000313" key="4">
    <source>
        <dbReference type="EMBL" id="VFK48645.1"/>
    </source>
</evidence>
<name>A0A450Z4A9_9GAMM</name>